<evidence type="ECO:0000256" key="1">
    <source>
        <dbReference type="ARBA" id="ARBA00004613"/>
    </source>
</evidence>
<keyword evidence="7" id="KW-1185">Reference proteome</keyword>
<dbReference type="Proteomes" id="UP000281406">
    <property type="component" value="Unassembled WGS sequence"/>
</dbReference>
<keyword evidence="3" id="KW-0732">Signal</keyword>
<sequence length="98" mass="10990">MSQDSPKCILGQCADKQEVLASSQEAVVVMQMQPLRQTKEQESLQSCGFCRPHRFTSLTVELDCYSKIQSVKQCHCVSVSVSKSGNSERTMLRHLLLI</sequence>
<accession>A0A3N0Y0N2</accession>
<feature type="domain" description="DAN" evidence="5">
    <location>
        <begin position="36"/>
        <end position="78"/>
    </location>
</feature>
<dbReference type="GO" id="GO:0005576">
    <property type="term" value="C:extracellular region"/>
    <property type="evidence" value="ECO:0007669"/>
    <property type="project" value="UniProtKB-SubCell"/>
</dbReference>
<gene>
    <name evidence="6" type="ORF">DPX16_0012</name>
</gene>
<keyword evidence="2" id="KW-0964">Secreted</keyword>
<evidence type="ECO:0000313" key="7">
    <source>
        <dbReference type="Proteomes" id="UP000281406"/>
    </source>
</evidence>
<organism evidence="6 7">
    <name type="scientific">Anabarilius grahami</name>
    <name type="common">Kanglang fish</name>
    <name type="synonym">Barilius grahami</name>
    <dbReference type="NCBI Taxonomy" id="495550"/>
    <lineage>
        <taxon>Eukaryota</taxon>
        <taxon>Metazoa</taxon>
        <taxon>Chordata</taxon>
        <taxon>Craniata</taxon>
        <taxon>Vertebrata</taxon>
        <taxon>Euteleostomi</taxon>
        <taxon>Actinopterygii</taxon>
        <taxon>Neopterygii</taxon>
        <taxon>Teleostei</taxon>
        <taxon>Ostariophysi</taxon>
        <taxon>Cypriniformes</taxon>
        <taxon>Xenocyprididae</taxon>
        <taxon>Xenocypridinae</taxon>
        <taxon>Xenocypridinae incertae sedis</taxon>
        <taxon>Anabarilius</taxon>
    </lineage>
</organism>
<evidence type="ECO:0000256" key="3">
    <source>
        <dbReference type="ARBA" id="ARBA00022729"/>
    </source>
</evidence>
<keyword evidence="4" id="KW-1015">Disulfide bond</keyword>
<evidence type="ECO:0000256" key="4">
    <source>
        <dbReference type="ARBA" id="ARBA00023157"/>
    </source>
</evidence>
<reference evidence="6 7" key="1">
    <citation type="submission" date="2018-10" db="EMBL/GenBank/DDBJ databases">
        <title>Genome assembly for a Yunnan-Guizhou Plateau 3E fish, Anabarilius grahami (Regan), and its evolutionary and genetic applications.</title>
        <authorList>
            <person name="Jiang W."/>
        </authorList>
    </citation>
    <scope>NUCLEOTIDE SEQUENCE [LARGE SCALE GENOMIC DNA]</scope>
    <source>
        <strain evidence="6">AG-KIZ</strain>
        <tissue evidence="6">Muscle</tissue>
    </source>
</reference>
<dbReference type="OrthoDB" id="10061784at2759"/>
<dbReference type="InterPro" id="IPR004133">
    <property type="entry name" value="DAN_dom"/>
</dbReference>
<comment type="subcellular location">
    <subcellularLocation>
        <location evidence="1">Secreted</location>
    </subcellularLocation>
</comment>
<name>A0A3N0Y0N2_ANAGA</name>
<dbReference type="Gene3D" id="2.10.90.10">
    <property type="entry name" value="Cystine-knot cytokines"/>
    <property type="match status" value="1"/>
</dbReference>
<dbReference type="Pfam" id="PF03045">
    <property type="entry name" value="DAN"/>
    <property type="match status" value="1"/>
</dbReference>
<comment type="caution">
    <text evidence="6">The sequence shown here is derived from an EMBL/GenBank/DDBJ whole genome shotgun (WGS) entry which is preliminary data.</text>
</comment>
<dbReference type="EMBL" id="RJVU01054787">
    <property type="protein sequence ID" value="ROK98219.1"/>
    <property type="molecule type" value="Genomic_DNA"/>
</dbReference>
<evidence type="ECO:0000313" key="6">
    <source>
        <dbReference type="EMBL" id="ROK98219.1"/>
    </source>
</evidence>
<protein>
    <submittedName>
        <fullName evidence="6">Gremlin-2</fullName>
    </submittedName>
</protein>
<dbReference type="InterPro" id="IPR029034">
    <property type="entry name" value="Cystine-knot_cytokine"/>
</dbReference>
<proteinExistence type="predicted"/>
<dbReference type="AlphaFoldDB" id="A0A3N0Y0N2"/>
<evidence type="ECO:0000256" key="2">
    <source>
        <dbReference type="ARBA" id="ARBA00022525"/>
    </source>
</evidence>
<evidence type="ECO:0000259" key="5">
    <source>
        <dbReference type="Pfam" id="PF03045"/>
    </source>
</evidence>